<dbReference type="CDD" id="cd18186">
    <property type="entry name" value="BTB_POZ_ZBTB_KLHL-like"/>
    <property type="match status" value="1"/>
</dbReference>
<keyword evidence="4" id="KW-1185">Reference proteome</keyword>
<dbReference type="Pfam" id="PF00651">
    <property type="entry name" value="BTB"/>
    <property type="match status" value="1"/>
</dbReference>
<dbReference type="AlphaFoldDB" id="A0A397H173"/>
<dbReference type="OrthoDB" id="6359816at2759"/>
<dbReference type="InterPro" id="IPR001870">
    <property type="entry name" value="B30.2/SPRY"/>
</dbReference>
<reference evidence="3 4" key="1">
    <citation type="submission" date="2018-08" db="EMBL/GenBank/DDBJ databases">
        <title>Genome and evolution of the arbuscular mycorrhizal fungus Diversispora epigaea (formerly Glomus versiforme) and its bacterial endosymbionts.</title>
        <authorList>
            <person name="Sun X."/>
            <person name="Fei Z."/>
            <person name="Harrison M."/>
        </authorList>
    </citation>
    <scope>NUCLEOTIDE SEQUENCE [LARGE SCALE GENOMIC DNA]</scope>
    <source>
        <strain evidence="3 4">IT104</strain>
    </source>
</reference>
<dbReference type="InterPro" id="IPR011333">
    <property type="entry name" value="SKP1/BTB/POZ_sf"/>
</dbReference>
<dbReference type="Gene3D" id="2.60.120.920">
    <property type="match status" value="1"/>
</dbReference>
<dbReference type="EMBL" id="PQFF01000353">
    <property type="protein sequence ID" value="RHZ56892.1"/>
    <property type="molecule type" value="Genomic_DNA"/>
</dbReference>
<dbReference type="InterPro" id="IPR043136">
    <property type="entry name" value="B30.2/SPRY_sf"/>
</dbReference>
<dbReference type="SUPFAM" id="SSF54695">
    <property type="entry name" value="POZ domain"/>
    <property type="match status" value="1"/>
</dbReference>
<proteinExistence type="predicted"/>
<dbReference type="PROSITE" id="PS50097">
    <property type="entry name" value="BTB"/>
    <property type="match status" value="1"/>
</dbReference>
<sequence length="477" mass="54004">MARGSSLSKDLQLLVNNDKYSDIIIICADSEKLHGCRSILAARSEVFERLLFNGMKETYDSEINIPKFNSQVMKILLEFLYTENYTNVDNRDLSSEILIEAYAAADFFQLPVLQIRLIDTLEEILSNNPNVSPELLTKAVGDATSNLDQPLTNLLAKCVSKIPLEKIPYGSLSSSAFKFLLNYCTNNKISLAKNQYTIFRCVVLHAANEVTQKVSEDAFTKTEACLPPLDEILENEYVITRKNIDDLESFRTELTEKLTPMLDYVNIKLISGDILTEIIEPLNIVPFGRILEAYRFKVKQEPTVKLEVEEKEIDFTWDMNICGPNLDISDDGYTVETPDNLKFNERVRASQPIIDTGLYEWDIIIENPSSSDWVGICGEGDVTNFKCADYNSKVWILGTTGMISNNGKSINYGSPQFEQGTKIRVHLDMGESERKVQFSVNGVKYPIVSDWNNIPTKVYPLVSLRYPGNLRIQKKSD</sequence>
<dbReference type="Gene3D" id="3.30.710.10">
    <property type="entry name" value="Potassium Channel Kv1.1, Chain A"/>
    <property type="match status" value="1"/>
</dbReference>
<evidence type="ECO:0000259" key="2">
    <source>
        <dbReference type="PROSITE" id="PS50188"/>
    </source>
</evidence>
<dbReference type="Proteomes" id="UP000266861">
    <property type="component" value="Unassembled WGS sequence"/>
</dbReference>
<evidence type="ECO:0008006" key="5">
    <source>
        <dbReference type="Google" id="ProtNLM"/>
    </source>
</evidence>
<name>A0A397H173_9GLOM</name>
<protein>
    <recommendedName>
        <fullName evidence="5">BTB domain-containing protein</fullName>
    </recommendedName>
</protein>
<feature type="domain" description="B30.2/SPRY" evidence="2">
    <location>
        <begin position="295"/>
        <end position="477"/>
    </location>
</feature>
<evidence type="ECO:0000313" key="4">
    <source>
        <dbReference type="Proteomes" id="UP000266861"/>
    </source>
</evidence>
<feature type="domain" description="BTB" evidence="1">
    <location>
        <begin position="21"/>
        <end position="89"/>
    </location>
</feature>
<gene>
    <name evidence="3" type="ORF">Glove_396g45</name>
</gene>
<dbReference type="Pfam" id="PF00622">
    <property type="entry name" value="SPRY"/>
    <property type="match status" value="1"/>
</dbReference>
<evidence type="ECO:0000313" key="3">
    <source>
        <dbReference type="EMBL" id="RHZ56892.1"/>
    </source>
</evidence>
<comment type="caution">
    <text evidence="3">The sequence shown here is derived from an EMBL/GenBank/DDBJ whole genome shotgun (WGS) entry which is preliminary data.</text>
</comment>
<evidence type="ECO:0000259" key="1">
    <source>
        <dbReference type="PROSITE" id="PS50097"/>
    </source>
</evidence>
<dbReference type="SUPFAM" id="SSF49899">
    <property type="entry name" value="Concanavalin A-like lectins/glucanases"/>
    <property type="match status" value="1"/>
</dbReference>
<accession>A0A397H173</accession>
<dbReference type="InterPro" id="IPR013320">
    <property type="entry name" value="ConA-like_dom_sf"/>
</dbReference>
<dbReference type="InterPro" id="IPR000210">
    <property type="entry name" value="BTB/POZ_dom"/>
</dbReference>
<dbReference type="SMART" id="SM00225">
    <property type="entry name" value="BTB"/>
    <property type="match status" value="1"/>
</dbReference>
<organism evidence="3 4">
    <name type="scientific">Diversispora epigaea</name>
    <dbReference type="NCBI Taxonomy" id="1348612"/>
    <lineage>
        <taxon>Eukaryota</taxon>
        <taxon>Fungi</taxon>
        <taxon>Fungi incertae sedis</taxon>
        <taxon>Mucoromycota</taxon>
        <taxon>Glomeromycotina</taxon>
        <taxon>Glomeromycetes</taxon>
        <taxon>Diversisporales</taxon>
        <taxon>Diversisporaceae</taxon>
        <taxon>Diversispora</taxon>
    </lineage>
</organism>
<dbReference type="PROSITE" id="PS50188">
    <property type="entry name" value="B302_SPRY"/>
    <property type="match status" value="1"/>
</dbReference>
<dbReference type="PANTHER" id="PTHR24413">
    <property type="entry name" value="SPECKLE-TYPE POZ PROTEIN"/>
    <property type="match status" value="1"/>
</dbReference>
<dbReference type="InterPro" id="IPR003877">
    <property type="entry name" value="SPRY_dom"/>
</dbReference>